<dbReference type="GO" id="GO:0032259">
    <property type="term" value="P:methylation"/>
    <property type="evidence" value="ECO:0007669"/>
    <property type="project" value="UniProtKB-KW"/>
</dbReference>
<keyword evidence="3 7" id="KW-0963">Cytoplasm</keyword>
<dbReference type="KEGG" id="aue:C5O00_12835"/>
<evidence type="ECO:0000256" key="1">
    <source>
        <dbReference type="ARBA" id="ARBA00004496"/>
    </source>
</evidence>
<dbReference type="PANTHER" id="PTHR11579:SF0">
    <property type="entry name" value="PROTEIN-L-ISOASPARTATE(D-ASPARTATE) O-METHYLTRANSFERASE"/>
    <property type="match status" value="1"/>
</dbReference>
<name>A0A2S0HZ97_9FLAO</name>
<dbReference type="InterPro" id="IPR000682">
    <property type="entry name" value="PCMT"/>
</dbReference>
<dbReference type="Gene3D" id="3.40.50.150">
    <property type="entry name" value="Vaccinia Virus protein VP39"/>
    <property type="match status" value="1"/>
</dbReference>
<dbReference type="SUPFAM" id="SSF53335">
    <property type="entry name" value="S-adenosyl-L-methionine-dependent methyltransferases"/>
    <property type="match status" value="1"/>
</dbReference>
<keyword evidence="9" id="KW-1185">Reference proteome</keyword>
<dbReference type="OrthoDB" id="9810066at2"/>
<dbReference type="GO" id="GO:0005737">
    <property type="term" value="C:cytoplasm"/>
    <property type="evidence" value="ECO:0007669"/>
    <property type="project" value="UniProtKB-SubCell"/>
</dbReference>
<dbReference type="CDD" id="cd02440">
    <property type="entry name" value="AdoMet_MTases"/>
    <property type="match status" value="1"/>
</dbReference>
<dbReference type="PANTHER" id="PTHR11579">
    <property type="entry name" value="PROTEIN-L-ISOASPARTATE O-METHYLTRANSFERASE"/>
    <property type="match status" value="1"/>
</dbReference>
<dbReference type="EC" id="2.1.1.77" evidence="7"/>
<evidence type="ECO:0000256" key="4">
    <source>
        <dbReference type="ARBA" id="ARBA00022603"/>
    </source>
</evidence>
<dbReference type="NCBIfam" id="TIGR00080">
    <property type="entry name" value="pimt"/>
    <property type="match status" value="1"/>
</dbReference>
<keyword evidence="6 7" id="KW-0949">S-adenosyl-L-methionine</keyword>
<evidence type="ECO:0000313" key="9">
    <source>
        <dbReference type="Proteomes" id="UP000238442"/>
    </source>
</evidence>
<comment type="similarity">
    <text evidence="2 7">Belongs to the methyltransferase superfamily. L-isoaspartyl/D-aspartyl protein methyltransferase family.</text>
</comment>
<evidence type="ECO:0000313" key="8">
    <source>
        <dbReference type="EMBL" id="AVI51991.1"/>
    </source>
</evidence>
<dbReference type="FunFam" id="3.40.50.150:FF:000010">
    <property type="entry name" value="Protein-L-isoaspartate O-methyltransferase"/>
    <property type="match status" value="1"/>
</dbReference>
<organism evidence="8 9">
    <name type="scientific">Pukyongia salina</name>
    <dbReference type="NCBI Taxonomy" id="2094025"/>
    <lineage>
        <taxon>Bacteria</taxon>
        <taxon>Pseudomonadati</taxon>
        <taxon>Bacteroidota</taxon>
        <taxon>Flavobacteriia</taxon>
        <taxon>Flavobacteriales</taxon>
        <taxon>Flavobacteriaceae</taxon>
        <taxon>Pukyongia</taxon>
    </lineage>
</organism>
<gene>
    <name evidence="7" type="primary">pcm</name>
    <name evidence="8" type="ORF">C5O00_12835</name>
</gene>
<comment type="function">
    <text evidence="7">Catalyzes the methyl esterification of L-isoaspartyl residues in peptides and proteins that result from spontaneous decomposition of normal L-aspartyl and L-asparaginyl residues. It plays a role in the repair and/or degradation of damaged proteins.</text>
</comment>
<dbReference type="NCBIfam" id="NF001453">
    <property type="entry name" value="PRK00312.1"/>
    <property type="match status" value="1"/>
</dbReference>
<dbReference type="Pfam" id="PF01135">
    <property type="entry name" value="PCMT"/>
    <property type="match status" value="1"/>
</dbReference>
<evidence type="ECO:0000256" key="5">
    <source>
        <dbReference type="ARBA" id="ARBA00022679"/>
    </source>
</evidence>
<evidence type="ECO:0000256" key="6">
    <source>
        <dbReference type="ARBA" id="ARBA00022691"/>
    </source>
</evidence>
<proteinExistence type="inferred from homology"/>
<comment type="catalytic activity">
    <reaction evidence="7">
        <text>[protein]-L-isoaspartate + S-adenosyl-L-methionine = [protein]-L-isoaspartate alpha-methyl ester + S-adenosyl-L-homocysteine</text>
        <dbReference type="Rhea" id="RHEA:12705"/>
        <dbReference type="Rhea" id="RHEA-COMP:12143"/>
        <dbReference type="Rhea" id="RHEA-COMP:12144"/>
        <dbReference type="ChEBI" id="CHEBI:57856"/>
        <dbReference type="ChEBI" id="CHEBI:59789"/>
        <dbReference type="ChEBI" id="CHEBI:90596"/>
        <dbReference type="ChEBI" id="CHEBI:90598"/>
        <dbReference type="EC" id="2.1.1.77"/>
    </reaction>
</comment>
<comment type="subcellular location">
    <subcellularLocation>
        <location evidence="1 7">Cytoplasm</location>
    </subcellularLocation>
</comment>
<evidence type="ECO:0000256" key="3">
    <source>
        <dbReference type="ARBA" id="ARBA00022490"/>
    </source>
</evidence>
<reference evidence="8 9" key="1">
    <citation type="submission" date="2018-02" db="EMBL/GenBank/DDBJ databases">
        <title>Genomic analysis of the strain RR4-38 isolated from a seawater recirculating aquaculture system.</title>
        <authorList>
            <person name="Kim Y.-S."/>
            <person name="Jang Y.H."/>
            <person name="Kim K.-H."/>
        </authorList>
    </citation>
    <scope>NUCLEOTIDE SEQUENCE [LARGE SCALE GENOMIC DNA]</scope>
    <source>
        <strain evidence="8 9">RR4-38</strain>
    </source>
</reference>
<evidence type="ECO:0000256" key="2">
    <source>
        <dbReference type="ARBA" id="ARBA00005369"/>
    </source>
</evidence>
<dbReference type="Proteomes" id="UP000238442">
    <property type="component" value="Chromosome"/>
</dbReference>
<evidence type="ECO:0000256" key="7">
    <source>
        <dbReference type="HAMAP-Rule" id="MF_00090"/>
    </source>
</evidence>
<sequence length="231" mass="26121">MLKRILFIMLIFFTAFVNCQSDYSERREKMVRSQLESRGIRDKVTLDAMRKVPRHLFVPENAKEKAYIDAPLTIGEGQTISQPFIVGFMTEQLKLKPTDRVLEIGTGSGYQAAILAEIVSEVYTIEIIESLGNNAASRLQSLGYDNVEVKIGDGYLGWPEKSPFDAIIITAGIDHIPQPLIDQLAEGGRLIVPEGPRRSTRELILLTKKKGKLKRKYLIPVVFVEFQRKNE</sequence>
<keyword evidence="5 7" id="KW-0808">Transferase</keyword>
<keyword evidence="4 7" id="KW-0489">Methyltransferase</keyword>
<accession>A0A2S0HZ97</accession>
<dbReference type="GO" id="GO:0030091">
    <property type="term" value="P:protein repair"/>
    <property type="evidence" value="ECO:0007669"/>
    <property type="project" value="UniProtKB-UniRule"/>
</dbReference>
<dbReference type="EMBL" id="CP027062">
    <property type="protein sequence ID" value="AVI51991.1"/>
    <property type="molecule type" value="Genomic_DNA"/>
</dbReference>
<dbReference type="InterPro" id="IPR029063">
    <property type="entry name" value="SAM-dependent_MTases_sf"/>
</dbReference>
<protein>
    <recommendedName>
        <fullName evidence="7">Protein-L-isoaspartate O-methyltransferase</fullName>
        <ecNumber evidence="7">2.1.1.77</ecNumber>
    </recommendedName>
    <alternativeName>
        <fullName evidence="7">L-isoaspartyl protein carboxyl methyltransferase</fullName>
    </alternativeName>
    <alternativeName>
        <fullName evidence="7">Protein L-isoaspartyl methyltransferase</fullName>
    </alternativeName>
    <alternativeName>
        <fullName evidence="7">Protein-beta-aspartate methyltransferase</fullName>
        <shortName evidence="7">PIMT</shortName>
    </alternativeName>
</protein>
<dbReference type="HAMAP" id="MF_00090">
    <property type="entry name" value="PIMT"/>
    <property type="match status" value="1"/>
</dbReference>
<feature type="active site" evidence="7">
    <location>
        <position position="81"/>
    </location>
</feature>
<dbReference type="GO" id="GO:0004719">
    <property type="term" value="F:protein-L-isoaspartate (D-aspartate) O-methyltransferase activity"/>
    <property type="evidence" value="ECO:0007669"/>
    <property type="project" value="UniProtKB-UniRule"/>
</dbReference>
<dbReference type="AlphaFoldDB" id="A0A2S0HZ97"/>
<dbReference type="PROSITE" id="PS01279">
    <property type="entry name" value="PCMT"/>
    <property type="match status" value="1"/>
</dbReference>